<dbReference type="InterPro" id="IPR001374">
    <property type="entry name" value="R3H_dom"/>
</dbReference>
<protein>
    <recommendedName>
        <fullName evidence="1">R3H domain-containing protein</fullName>
    </recommendedName>
</protein>
<accession>A0A2M7TM55</accession>
<organism evidence="2 3">
    <name type="scientific">candidate division WWE3 bacterium CG_4_10_14_0_2_um_filter_41_14</name>
    <dbReference type="NCBI Taxonomy" id="1975072"/>
    <lineage>
        <taxon>Bacteria</taxon>
        <taxon>Katanobacteria</taxon>
    </lineage>
</organism>
<dbReference type="EMBL" id="PFNL01000004">
    <property type="protein sequence ID" value="PIZ48278.1"/>
    <property type="molecule type" value="Genomic_DNA"/>
</dbReference>
<dbReference type="PANTHER" id="PTHR35800">
    <property type="entry name" value="PROTEIN JAG"/>
    <property type="match status" value="1"/>
</dbReference>
<dbReference type="SMART" id="SM00393">
    <property type="entry name" value="R3H"/>
    <property type="match status" value="1"/>
</dbReference>
<evidence type="ECO:0000313" key="2">
    <source>
        <dbReference type="EMBL" id="PIZ48278.1"/>
    </source>
</evidence>
<dbReference type="Gene3D" id="3.30.1370.50">
    <property type="entry name" value="R3H-like domain"/>
    <property type="match status" value="1"/>
</dbReference>
<reference evidence="3" key="1">
    <citation type="submission" date="2017-09" db="EMBL/GenBank/DDBJ databases">
        <title>Depth-based differentiation of microbial function through sediment-hosted aquifers and enrichment of novel symbionts in the deep terrestrial subsurface.</title>
        <authorList>
            <person name="Probst A.J."/>
            <person name="Ladd B."/>
            <person name="Jarett J.K."/>
            <person name="Geller-Mcgrath D.E."/>
            <person name="Sieber C.M.K."/>
            <person name="Emerson J.B."/>
            <person name="Anantharaman K."/>
            <person name="Thomas B.C."/>
            <person name="Malmstrom R."/>
            <person name="Stieglmeier M."/>
            <person name="Klingl A."/>
            <person name="Woyke T."/>
            <person name="Ryan C.M."/>
            <person name="Banfield J.F."/>
        </authorList>
    </citation>
    <scope>NUCLEOTIDE SEQUENCE [LARGE SCALE GENOMIC DNA]</scope>
</reference>
<dbReference type="Pfam" id="PF01424">
    <property type="entry name" value="R3H"/>
    <property type="match status" value="1"/>
</dbReference>
<dbReference type="AlphaFoldDB" id="A0A2M7TM55"/>
<dbReference type="InterPro" id="IPR015946">
    <property type="entry name" value="KH_dom-like_a/b"/>
</dbReference>
<dbReference type="PANTHER" id="PTHR35800:SF1">
    <property type="entry name" value="RNA-BINDING PROTEIN KHPB"/>
    <property type="match status" value="1"/>
</dbReference>
<dbReference type="GO" id="GO:0003723">
    <property type="term" value="F:RNA binding"/>
    <property type="evidence" value="ECO:0007669"/>
    <property type="project" value="InterPro"/>
</dbReference>
<dbReference type="InterPro" id="IPR039247">
    <property type="entry name" value="KhpB"/>
</dbReference>
<dbReference type="PROSITE" id="PS51061">
    <property type="entry name" value="R3H"/>
    <property type="match status" value="1"/>
</dbReference>
<evidence type="ECO:0000313" key="3">
    <source>
        <dbReference type="Proteomes" id="UP000228920"/>
    </source>
</evidence>
<feature type="domain" description="R3H" evidence="1">
    <location>
        <begin position="93"/>
        <end position="159"/>
    </location>
</feature>
<dbReference type="Proteomes" id="UP000228920">
    <property type="component" value="Unassembled WGS sequence"/>
</dbReference>
<dbReference type="CDD" id="cd02644">
    <property type="entry name" value="R3H_jag"/>
    <property type="match status" value="1"/>
</dbReference>
<gene>
    <name evidence="2" type="ORF">COY32_00100</name>
</gene>
<dbReference type="InterPro" id="IPR034079">
    <property type="entry name" value="R3H_KhpB"/>
</dbReference>
<sequence length="159" mass="17955">MDLKMIQTLQMDVDELLKLMGIDYVVPEVSFGESQTLMVELKLNEGSEDKAGIIIGSHGETLLALEYAIALIVNKGTEGEWQRVELDIDGYRKRRELELKELAFKMADKAVFMKQDVHMNAMSSADRRIVHTILTEYAGVTTESDGEGRMRHVVIKPQV</sequence>
<dbReference type="SUPFAM" id="SSF82708">
    <property type="entry name" value="R3H domain"/>
    <property type="match status" value="1"/>
</dbReference>
<evidence type="ECO:0000259" key="1">
    <source>
        <dbReference type="PROSITE" id="PS51061"/>
    </source>
</evidence>
<comment type="caution">
    <text evidence="2">The sequence shown here is derived from an EMBL/GenBank/DDBJ whole genome shotgun (WGS) entry which is preliminary data.</text>
</comment>
<name>A0A2M7TM55_UNCKA</name>
<dbReference type="Gene3D" id="3.30.300.20">
    <property type="match status" value="1"/>
</dbReference>
<proteinExistence type="predicted"/>
<dbReference type="InterPro" id="IPR036867">
    <property type="entry name" value="R3H_dom_sf"/>
</dbReference>